<name>A0A1F7IY83_9BACT</name>
<dbReference type="Proteomes" id="UP000177141">
    <property type="component" value="Unassembled WGS sequence"/>
</dbReference>
<evidence type="ECO:0000313" key="1">
    <source>
        <dbReference type="EMBL" id="OGK48311.1"/>
    </source>
</evidence>
<dbReference type="AlphaFoldDB" id="A0A1F7IY83"/>
<reference evidence="1 2" key="1">
    <citation type="journal article" date="2016" name="Nat. Commun.">
        <title>Thousands of microbial genomes shed light on interconnected biogeochemical processes in an aquifer system.</title>
        <authorList>
            <person name="Anantharaman K."/>
            <person name="Brown C.T."/>
            <person name="Hug L.A."/>
            <person name="Sharon I."/>
            <person name="Castelle C.J."/>
            <person name="Probst A.J."/>
            <person name="Thomas B.C."/>
            <person name="Singh A."/>
            <person name="Wilkins M.J."/>
            <person name="Karaoz U."/>
            <person name="Brodie E.L."/>
            <person name="Williams K.H."/>
            <person name="Hubbard S.S."/>
            <person name="Banfield J.F."/>
        </authorList>
    </citation>
    <scope>NUCLEOTIDE SEQUENCE [LARGE SCALE GENOMIC DNA]</scope>
</reference>
<evidence type="ECO:0000313" key="2">
    <source>
        <dbReference type="Proteomes" id="UP000177141"/>
    </source>
</evidence>
<dbReference type="InterPro" id="IPR011467">
    <property type="entry name" value="DUF1573"/>
</dbReference>
<comment type="caution">
    <text evidence="1">The sequence shown here is derived from an EMBL/GenBank/DDBJ whole genome shotgun (WGS) entry which is preliminary data.</text>
</comment>
<organism evidence="1 2">
    <name type="scientific">Candidatus Roizmanbacteria bacterium RIFCSPLOWO2_01_FULL_38_12</name>
    <dbReference type="NCBI Taxonomy" id="1802061"/>
    <lineage>
        <taxon>Bacteria</taxon>
        <taxon>Candidatus Roizmaniibacteriota</taxon>
    </lineage>
</organism>
<dbReference type="Pfam" id="PF07610">
    <property type="entry name" value="DUF1573"/>
    <property type="match status" value="1"/>
</dbReference>
<accession>A0A1F7IY83</accession>
<proteinExistence type="predicted"/>
<sequence>MNKLFIALVAILSIAIIAGSYFVLRTKTPLAVSVTKYSANDNQKPKVELDQTSYDMKTIKVSDTATANFTIKNTGNKPLQLFDISSSCGCTVGQVIYKGKESAEYGMHSVGSFSTPIEPGTEATVKVLYRPFVMPVYGAVQREVYISTNAPDNPKLVLQVTANVK</sequence>
<dbReference type="PANTHER" id="PTHR37833:SF1">
    <property type="entry name" value="SIGNAL PEPTIDE PROTEIN"/>
    <property type="match status" value="1"/>
</dbReference>
<dbReference type="Gene3D" id="2.60.40.10">
    <property type="entry name" value="Immunoglobulins"/>
    <property type="match status" value="1"/>
</dbReference>
<protein>
    <recommendedName>
        <fullName evidence="3">DUF1573 domain-containing protein</fullName>
    </recommendedName>
</protein>
<dbReference type="STRING" id="1802061.A3A93_01575"/>
<dbReference type="PANTHER" id="PTHR37833">
    <property type="entry name" value="LIPOPROTEIN-RELATED"/>
    <property type="match status" value="1"/>
</dbReference>
<evidence type="ECO:0008006" key="3">
    <source>
        <dbReference type="Google" id="ProtNLM"/>
    </source>
</evidence>
<dbReference type="EMBL" id="MGAL01000017">
    <property type="protein sequence ID" value="OGK48311.1"/>
    <property type="molecule type" value="Genomic_DNA"/>
</dbReference>
<dbReference type="InterPro" id="IPR013783">
    <property type="entry name" value="Ig-like_fold"/>
</dbReference>
<gene>
    <name evidence="1" type="ORF">A3A93_01575</name>
</gene>